<feature type="compositionally biased region" description="Basic and acidic residues" evidence="1">
    <location>
        <begin position="388"/>
        <end position="398"/>
    </location>
</feature>
<feature type="region of interest" description="Disordered" evidence="1">
    <location>
        <begin position="350"/>
        <end position="398"/>
    </location>
</feature>
<organism evidence="4 5">
    <name type="scientific">Recurvomyces mirabilis</name>
    <dbReference type="NCBI Taxonomy" id="574656"/>
    <lineage>
        <taxon>Eukaryota</taxon>
        <taxon>Fungi</taxon>
        <taxon>Dikarya</taxon>
        <taxon>Ascomycota</taxon>
        <taxon>Pezizomycotina</taxon>
        <taxon>Dothideomycetes</taxon>
        <taxon>Dothideomycetidae</taxon>
        <taxon>Mycosphaerellales</taxon>
        <taxon>Teratosphaeriaceae</taxon>
        <taxon>Recurvomyces</taxon>
    </lineage>
</organism>
<feature type="compositionally biased region" description="Polar residues" evidence="1">
    <location>
        <begin position="318"/>
        <end position="327"/>
    </location>
</feature>
<feature type="compositionally biased region" description="Basic and acidic residues" evidence="1">
    <location>
        <begin position="356"/>
        <end position="365"/>
    </location>
</feature>
<feature type="chain" id="PRO_5041985344" evidence="3">
    <location>
        <begin position="28"/>
        <end position="398"/>
    </location>
</feature>
<dbReference type="Proteomes" id="UP001274830">
    <property type="component" value="Unassembled WGS sequence"/>
</dbReference>
<dbReference type="PANTHER" id="PTHR36089:SF1">
    <property type="entry name" value="CHITIN SYNTHASE 3 COMPLEX PROTEIN CSI2-RELATED"/>
    <property type="match status" value="1"/>
</dbReference>
<proteinExistence type="predicted"/>
<keyword evidence="2" id="KW-0812">Transmembrane</keyword>
<keyword evidence="5" id="KW-1185">Reference proteome</keyword>
<keyword evidence="2" id="KW-1133">Transmembrane helix</keyword>
<evidence type="ECO:0000256" key="2">
    <source>
        <dbReference type="SAM" id="Phobius"/>
    </source>
</evidence>
<accession>A0AAE0WT48</accession>
<dbReference type="InterPro" id="IPR051009">
    <property type="entry name" value="PRM"/>
</dbReference>
<keyword evidence="3" id="KW-0732">Signal</keyword>
<feature type="compositionally biased region" description="Gly residues" evidence="1">
    <location>
        <begin position="174"/>
        <end position="183"/>
    </location>
</feature>
<evidence type="ECO:0000256" key="3">
    <source>
        <dbReference type="SAM" id="SignalP"/>
    </source>
</evidence>
<name>A0AAE0WT48_9PEZI</name>
<dbReference type="AlphaFoldDB" id="A0AAE0WT48"/>
<keyword evidence="2" id="KW-0472">Membrane</keyword>
<evidence type="ECO:0000313" key="5">
    <source>
        <dbReference type="Proteomes" id="UP001274830"/>
    </source>
</evidence>
<protein>
    <submittedName>
        <fullName evidence="4">Uncharacterized protein</fullName>
    </submittedName>
</protein>
<feature type="region of interest" description="Disordered" evidence="1">
    <location>
        <begin position="276"/>
        <end position="330"/>
    </location>
</feature>
<feature type="signal peptide" evidence="3">
    <location>
        <begin position="1"/>
        <end position="27"/>
    </location>
</feature>
<reference evidence="4" key="1">
    <citation type="submission" date="2023-07" db="EMBL/GenBank/DDBJ databases">
        <title>Black Yeasts Isolated from many extreme environments.</title>
        <authorList>
            <person name="Coleine C."/>
            <person name="Stajich J.E."/>
            <person name="Selbmann L."/>
        </authorList>
    </citation>
    <scope>NUCLEOTIDE SEQUENCE</scope>
    <source>
        <strain evidence="4">CCFEE 5485</strain>
    </source>
</reference>
<dbReference type="GO" id="GO:0000324">
    <property type="term" value="C:fungal-type vacuole"/>
    <property type="evidence" value="ECO:0007669"/>
    <property type="project" value="TreeGrafter"/>
</dbReference>
<comment type="caution">
    <text evidence="4">The sequence shown here is derived from an EMBL/GenBank/DDBJ whole genome shotgun (WGS) entry which is preliminary data.</text>
</comment>
<dbReference type="PANTHER" id="PTHR36089">
    <property type="entry name" value="CHITIN SYNTHASE 3 COMPLEX PROTEIN CSI2-RELATED"/>
    <property type="match status" value="1"/>
</dbReference>
<feature type="transmembrane region" description="Helical" evidence="2">
    <location>
        <begin position="115"/>
        <end position="137"/>
    </location>
</feature>
<feature type="compositionally biased region" description="Basic and acidic residues" evidence="1">
    <location>
        <begin position="306"/>
        <end position="315"/>
    </location>
</feature>
<sequence length="398" mass="40607">MARPSRRLQALVLLSLSLLSAAPFAQAQLSNLPDLSTATQTTAKSTSSSAATSATSSAASTTSGASFTATATGATSIFHLSDVPTIAGAGIPTLVIPYTAAAPFMQKSKLPEGTVFIAVGAVLAFLGACVLLWRGLIAWSINRSVKKSALASIRGSEKSSKWGGGTSTGYNPVHGGGGGGRGGGHYKDYNGSAMSLDALTKSGKPLGKQHLAGHDIKRESTPPAGLFFSPTAQAGTQVQNNRASSYLPAGYYASPSAQPAGGAGATTIGGSLAPYARNSTIAPSPPSSPGIPNSRDSRSSATYRNTSRDGLRAPSRETAGNTRNSYYDGSGNAARSSALYAQPSNSSLMVGVGGHEGARMSRHSPDGLGTGQQTVSRAPSAYFEDVLEEHGYGPRERY</sequence>
<evidence type="ECO:0000256" key="1">
    <source>
        <dbReference type="SAM" id="MobiDB-lite"/>
    </source>
</evidence>
<gene>
    <name evidence="4" type="ORF">LTR78_002389</name>
</gene>
<dbReference type="EMBL" id="JAUTXT010000006">
    <property type="protein sequence ID" value="KAK3677539.1"/>
    <property type="molecule type" value="Genomic_DNA"/>
</dbReference>
<feature type="region of interest" description="Disordered" evidence="1">
    <location>
        <begin position="157"/>
        <end position="184"/>
    </location>
</feature>
<evidence type="ECO:0000313" key="4">
    <source>
        <dbReference type="EMBL" id="KAK3677539.1"/>
    </source>
</evidence>